<dbReference type="EC" id="1.14.11.8" evidence="5"/>
<evidence type="ECO:0000256" key="4">
    <source>
        <dbReference type="ARBA" id="ARBA00008654"/>
    </source>
</evidence>
<dbReference type="AlphaFoldDB" id="A0A9P6MWR7"/>
<reference evidence="18" key="1">
    <citation type="journal article" date="2020" name="Fungal Divers.">
        <title>Resolving the Mortierellaceae phylogeny through synthesis of multi-gene phylogenetics and phylogenomics.</title>
        <authorList>
            <person name="Vandepol N."/>
            <person name="Liber J."/>
            <person name="Desiro A."/>
            <person name="Na H."/>
            <person name="Kennedy M."/>
            <person name="Barry K."/>
            <person name="Grigoriev I.V."/>
            <person name="Miller A.N."/>
            <person name="O'Donnell K."/>
            <person name="Stajich J.E."/>
            <person name="Bonito G."/>
        </authorList>
    </citation>
    <scope>NUCLEOTIDE SEQUENCE</scope>
    <source>
        <strain evidence="18">NRRL 2769</strain>
    </source>
</reference>
<dbReference type="FunFam" id="3.30.2020.30:FF:000002">
    <property type="entry name" value="Putative gamma-butyrobetaine dioxygenase"/>
    <property type="match status" value="1"/>
</dbReference>
<dbReference type="NCBIfam" id="TIGR02410">
    <property type="entry name" value="carnitine_TMLD"/>
    <property type="match status" value="1"/>
</dbReference>
<comment type="similarity">
    <text evidence="4">Belongs to the gamma-BBH/TMLD family.</text>
</comment>
<evidence type="ECO:0000256" key="10">
    <source>
        <dbReference type="ARBA" id="ARBA00023004"/>
    </source>
</evidence>
<dbReference type="PANTHER" id="PTHR10696:SF51">
    <property type="entry name" value="TRIMETHYLLYSINE DIOXYGENASE, MITOCHONDRIAL"/>
    <property type="match status" value="1"/>
</dbReference>
<evidence type="ECO:0000259" key="17">
    <source>
        <dbReference type="Pfam" id="PF06155"/>
    </source>
</evidence>
<dbReference type="EMBL" id="JAAAID010000513">
    <property type="protein sequence ID" value="KAG0016669.1"/>
    <property type="molecule type" value="Genomic_DNA"/>
</dbReference>
<dbReference type="Pfam" id="PF06155">
    <property type="entry name" value="GBBH-like_N"/>
    <property type="match status" value="1"/>
</dbReference>
<evidence type="ECO:0000256" key="11">
    <source>
        <dbReference type="ARBA" id="ARBA00030363"/>
    </source>
</evidence>
<keyword evidence="6" id="KW-0479">Metal-binding</keyword>
<dbReference type="FunFam" id="3.60.130.10:FF:000001">
    <property type="entry name" value="Trimethyllysine dioxygenase, mitochondrial"/>
    <property type="match status" value="1"/>
</dbReference>
<keyword evidence="9" id="KW-0560">Oxidoreductase</keyword>
<evidence type="ECO:0000256" key="6">
    <source>
        <dbReference type="ARBA" id="ARBA00022723"/>
    </source>
</evidence>
<dbReference type="Pfam" id="PF02668">
    <property type="entry name" value="TauD"/>
    <property type="match status" value="1"/>
</dbReference>
<evidence type="ECO:0000256" key="12">
    <source>
        <dbReference type="ARBA" id="ARBA00031778"/>
    </source>
</evidence>
<keyword evidence="7" id="KW-0124">Carnitine biosynthesis</keyword>
<dbReference type="InterPro" id="IPR038492">
    <property type="entry name" value="GBBH-like_N_sf"/>
</dbReference>
<keyword evidence="10" id="KW-0408">Iron</keyword>
<feature type="domain" description="TauD/TfdA-like" evidence="16">
    <location>
        <begin position="208"/>
        <end position="448"/>
    </location>
</feature>
<dbReference type="InterPro" id="IPR003819">
    <property type="entry name" value="TauD/TfdA-like"/>
</dbReference>
<dbReference type="CDD" id="cd00250">
    <property type="entry name" value="CAS_like"/>
    <property type="match status" value="1"/>
</dbReference>
<comment type="cofactor">
    <cofactor evidence="2">
        <name>L-ascorbate</name>
        <dbReference type="ChEBI" id="CHEBI:38290"/>
    </cofactor>
</comment>
<evidence type="ECO:0000256" key="14">
    <source>
        <dbReference type="ARBA" id="ARBA00046008"/>
    </source>
</evidence>
<evidence type="ECO:0000256" key="2">
    <source>
        <dbReference type="ARBA" id="ARBA00001961"/>
    </source>
</evidence>
<dbReference type="Gene3D" id="3.60.130.10">
    <property type="entry name" value="Clavaminate synthase-like"/>
    <property type="match status" value="1"/>
</dbReference>
<comment type="cofactor">
    <cofactor evidence="1">
        <name>Fe(2+)</name>
        <dbReference type="ChEBI" id="CHEBI:29033"/>
    </cofactor>
</comment>
<dbReference type="InterPro" id="IPR010376">
    <property type="entry name" value="GBBH-like_N"/>
</dbReference>
<evidence type="ECO:0000313" key="18">
    <source>
        <dbReference type="EMBL" id="KAG0016669.1"/>
    </source>
</evidence>
<keyword evidence="19" id="KW-1185">Reference proteome</keyword>
<dbReference type="SUPFAM" id="SSF51197">
    <property type="entry name" value="Clavaminate synthase-like"/>
    <property type="match status" value="1"/>
</dbReference>
<dbReference type="InterPro" id="IPR042098">
    <property type="entry name" value="TauD-like_sf"/>
</dbReference>
<comment type="function">
    <text evidence="14">Converts trimethyllysine (TML) into hydroxytrimethyllysine (HTML).</text>
</comment>
<dbReference type="InterPro" id="IPR012776">
    <property type="entry name" value="Trimethyllysine_dOase"/>
</dbReference>
<evidence type="ECO:0000256" key="13">
    <source>
        <dbReference type="ARBA" id="ARBA00032283"/>
    </source>
</evidence>
<feature type="domain" description="Gamma-butyrobetaine hydroxylase-like N-terminal" evidence="17">
    <location>
        <begin position="97"/>
        <end position="175"/>
    </location>
</feature>
<comment type="catalytic activity">
    <reaction evidence="15">
        <text>N(6),N(6),N(6)-trimethyl-L-lysine + 2-oxoglutarate + O2 = (3S)-3-hydroxy-N(6),N(6),N(6)-trimethyl-L-lysine + succinate + CO2</text>
        <dbReference type="Rhea" id="RHEA:14181"/>
        <dbReference type="ChEBI" id="CHEBI:15379"/>
        <dbReference type="ChEBI" id="CHEBI:16526"/>
        <dbReference type="ChEBI" id="CHEBI:16810"/>
        <dbReference type="ChEBI" id="CHEBI:30031"/>
        <dbReference type="ChEBI" id="CHEBI:58100"/>
        <dbReference type="ChEBI" id="CHEBI:141499"/>
        <dbReference type="EC" id="1.14.11.8"/>
    </reaction>
</comment>
<evidence type="ECO:0000256" key="15">
    <source>
        <dbReference type="ARBA" id="ARBA00049334"/>
    </source>
</evidence>
<comment type="caution">
    <text evidence="18">The sequence shown here is derived from an EMBL/GenBank/DDBJ whole genome shotgun (WGS) entry which is preliminary data.</text>
</comment>
<evidence type="ECO:0000259" key="16">
    <source>
        <dbReference type="Pfam" id="PF02668"/>
    </source>
</evidence>
<dbReference type="Proteomes" id="UP000703661">
    <property type="component" value="Unassembled WGS sequence"/>
</dbReference>
<dbReference type="GO" id="GO:0005739">
    <property type="term" value="C:mitochondrion"/>
    <property type="evidence" value="ECO:0007669"/>
    <property type="project" value="TreeGrafter"/>
</dbReference>
<evidence type="ECO:0000256" key="5">
    <source>
        <dbReference type="ARBA" id="ARBA00012267"/>
    </source>
</evidence>
<protein>
    <recommendedName>
        <fullName evidence="5">trimethyllysine dioxygenase</fullName>
        <ecNumber evidence="5">1.14.11.8</ecNumber>
    </recommendedName>
    <alternativeName>
        <fullName evidence="12">Epsilon-trimethyllysine 2-oxoglutarate dioxygenase</fullName>
    </alternativeName>
    <alternativeName>
        <fullName evidence="11">TML hydroxylase</fullName>
    </alternativeName>
    <alternativeName>
        <fullName evidence="13">TML-alpha-ketoglutarate dioxygenase</fullName>
    </alternativeName>
</protein>
<dbReference type="InterPro" id="IPR050411">
    <property type="entry name" value="AlphaKG_dependent_hydroxylases"/>
</dbReference>
<dbReference type="PANTHER" id="PTHR10696">
    <property type="entry name" value="GAMMA-BUTYROBETAINE HYDROXYLASE-RELATED"/>
    <property type="match status" value="1"/>
</dbReference>
<organism evidence="18 19">
    <name type="scientific">Entomortierella chlamydospora</name>
    <dbReference type="NCBI Taxonomy" id="101097"/>
    <lineage>
        <taxon>Eukaryota</taxon>
        <taxon>Fungi</taxon>
        <taxon>Fungi incertae sedis</taxon>
        <taxon>Mucoromycota</taxon>
        <taxon>Mortierellomycotina</taxon>
        <taxon>Mortierellomycetes</taxon>
        <taxon>Mortierellales</taxon>
        <taxon>Mortierellaceae</taxon>
        <taxon>Entomortierella</taxon>
    </lineage>
</organism>
<evidence type="ECO:0000256" key="7">
    <source>
        <dbReference type="ARBA" id="ARBA00022873"/>
    </source>
</evidence>
<evidence type="ECO:0000256" key="3">
    <source>
        <dbReference type="ARBA" id="ARBA00005022"/>
    </source>
</evidence>
<evidence type="ECO:0000313" key="19">
    <source>
        <dbReference type="Proteomes" id="UP000703661"/>
    </source>
</evidence>
<keyword evidence="8" id="KW-0223">Dioxygenase</keyword>
<dbReference type="GO" id="GO:0005506">
    <property type="term" value="F:iron ion binding"/>
    <property type="evidence" value="ECO:0007669"/>
    <property type="project" value="InterPro"/>
</dbReference>
<proteinExistence type="inferred from homology"/>
<name>A0A9P6MWR7_9FUNG</name>
<dbReference type="GO" id="GO:0050353">
    <property type="term" value="F:trimethyllysine dioxygenase activity"/>
    <property type="evidence" value="ECO:0007669"/>
    <property type="project" value="UniProtKB-EC"/>
</dbReference>
<evidence type="ECO:0000256" key="1">
    <source>
        <dbReference type="ARBA" id="ARBA00001954"/>
    </source>
</evidence>
<accession>A0A9P6MWR7</accession>
<sequence>MNPTMSFTVLRRLASPAKAAVQRLSVSQSSPFNTKATALVAPSKVTRPLIPTARVSFAQTLSPSFWARQQGYSTESKGDSKETFVNQDDKSSVNVIDGKLHLRWIDGVTSRFHSFWLRDHCHCPECYHSVTKQRLVNTFNIPRDIKPKSITLGSEGIKVIWDNDNHESNYSYHWLQRHSYDPKIMDPYKPEGAAKITWDNSIASNLPEVAYKDVMETDKGLAEWLNNIHIYGFSYVSGVPVSTEATEALSRRITFIRETHYGGFWDFTSDLGHGDTAYTDIPLGAHTDTTYFTDPVGLQMFHLLYHDGEGGHNLLVDGFHCAKVLKEKYPQSYKTLSEIGVPSHSAGDKATHIIPSPRRNPILNHDSVTNELVQIRFNNDDRSTLDHLDPDQVGAFYSALFDWNKVLTDEKNMLWTKFQPGRVLIFDNWRCLHGRSGFTGKRRMCGTYTNWDDYRSRWRTLNNSADQLAEEL</sequence>
<comment type="pathway">
    <text evidence="3">Amine and polyamine biosynthesis; carnitine biosynthesis.</text>
</comment>
<evidence type="ECO:0000256" key="8">
    <source>
        <dbReference type="ARBA" id="ARBA00022964"/>
    </source>
</evidence>
<gene>
    <name evidence="18" type="ORF">BGZ80_009040</name>
</gene>
<evidence type="ECO:0000256" key="9">
    <source>
        <dbReference type="ARBA" id="ARBA00023002"/>
    </source>
</evidence>
<dbReference type="GO" id="GO:0045329">
    <property type="term" value="P:carnitine biosynthetic process"/>
    <property type="evidence" value="ECO:0007669"/>
    <property type="project" value="UniProtKB-KW"/>
</dbReference>
<dbReference type="Gene3D" id="3.30.2020.30">
    <property type="match status" value="1"/>
</dbReference>